<feature type="transmembrane region" description="Helical" evidence="1">
    <location>
        <begin position="24"/>
        <end position="43"/>
    </location>
</feature>
<reference evidence="2" key="1">
    <citation type="submission" date="2024-03" db="EMBL/GenBank/DDBJ databases">
        <title>Complete genome sequence of Sulfurisphaera javensis strain KD-1.</title>
        <authorList>
            <person name="Sakai H."/>
            <person name="Nur N."/>
            <person name="Suwanto A."/>
            <person name="Kurosawa N."/>
        </authorList>
    </citation>
    <scope>NUCLEOTIDE SEQUENCE</scope>
    <source>
        <strain evidence="2">KD-1</strain>
    </source>
</reference>
<keyword evidence="1" id="KW-0812">Transmembrane</keyword>
<sequence length="53" mass="6084">MFNGLSRDYLAKFRRETKVVSRSLRMIEYSIALLVVIMGVVLYNKDTSITVVS</sequence>
<evidence type="ECO:0000256" key="1">
    <source>
        <dbReference type="SAM" id="Phobius"/>
    </source>
</evidence>
<keyword evidence="1" id="KW-0472">Membrane</keyword>
<proteinExistence type="predicted"/>
<gene>
    <name evidence="2" type="ORF">SJAV_18630</name>
</gene>
<dbReference type="EMBL" id="AP031322">
    <property type="protein sequence ID" value="BFH73919.1"/>
    <property type="molecule type" value="Genomic_DNA"/>
</dbReference>
<name>A0AAT9GSM7_9CREN</name>
<evidence type="ECO:0000313" key="2">
    <source>
        <dbReference type="EMBL" id="BFH73919.1"/>
    </source>
</evidence>
<protein>
    <submittedName>
        <fullName evidence="2">Uncharacterized protein</fullName>
    </submittedName>
</protein>
<keyword evidence="1" id="KW-1133">Transmembrane helix</keyword>
<dbReference type="KEGG" id="sjv:SJAV_18630"/>
<organism evidence="2">
    <name type="scientific">Sulfurisphaera javensis</name>
    <dbReference type="NCBI Taxonomy" id="2049879"/>
    <lineage>
        <taxon>Archaea</taxon>
        <taxon>Thermoproteota</taxon>
        <taxon>Thermoprotei</taxon>
        <taxon>Sulfolobales</taxon>
        <taxon>Sulfolobaceae</taxon>
        <taxon>Sulfurisphaera</taxon>
    </lineage>
</organism>
<dbReference type="AlphaFoldDB" id="A0AAT9GSM7"/>
<accession>A0AAT9GSM7</accession>